<evidence type="ECO:0000313" key="1">
    <source>
        <dbReference type="EMBL" id="JAD69768.1"/>
    </source>
</evidence>
<accession>A0A0A9C5N2</accession>
<proteinExistence type="predicted"/>
<dbReference type="EMBL" id="GBRH01228127">
    <property type="protein sequence ID" value="JAD69768.1"/>
    <property type="molecule type" value="Transcribed_RNA"/>
</dbReference>
<organism evidence="1">
    <name type="scientific">Arundo donax</name>
    <name type="common">Giant reed</name>
    <name type="synonym">Donax arundinaceus</name>
    <dbReference type="NCBI Taxonomy" id="35708"/>
    <lineage>
        <taxon>Eukaryota</taxon>
        <taxon>Viridiplantae</taxon>
        <taxon>Streptophyta</taxon>
        <taxon>Embryophyta</taxon>
        <taxon>Tracheophyta</taxon>
        <taxon>Spermatophyta</taxon>
        <taxon>Magnoliopsida</taxon>
        <taxon>Liliopsida</taxon>
        <taxon>Poales</taxon>
        <taxon>Poaceae</taxon>
        <taxon>PACMAD clade</taxon>
        <taxon>Arundinoideae</taxon>
        <taxon>Arundineae</taxon>
        <taxon>Arundo</taxon>
    </lineage>
</organism>
<reference evidence="1" key="2">
    <citation type="journal article" date="2015" name="Data Brief">
        <title>Shoot transcriptome of the giant reed, Arundo donax.</title>
        <authorList>
            <person name="Barrero R.A."/>
            <person name="Guerrero F.D."/>
            <person name="Moolhuijzen P."/>
            <person name="Goolsby J.A."/>
            <person name="Tidwell J."/>
            <person name="Bellgard S.E."/>
            <person name="Bellgard M.I."/>
        </authorList>
    </citation>
    <scope>NUCLEOTIDE SEQUENCE</scope>
    <source>
        <tissue evidence="1">Shoot tissue taken approximately 20 cm above the soil surface</tissue>
    </source>
</reference>
<reference evidence="1" key="1">
    <citation type="submission" date="2014-09" db="EMBL/GenBank/DDBJ databases">
        <authorList>
            <person name="Magalhaes I.L.F."/>
            <person name="Oliveira U."/>
            <person name="Santos F.R."/>
            <person name="Vidigal T.H.D.A."/>
            <person name="Brescovit A.D."/>
            <person name="Santos A.J."/>
        </authorList>
    </citation>
    <scope>NUCLEOTIDE SEQUENCE</scope>
    <source>
        <tissue evidence="1">Shoot tissue taken approximately 20 cm above the soil surface</tissue>
    </source>
</reference>
<protein>
    <submittedName>
        <fullName evidence="1">Uncharacterized protein</fullName>
    </submittedName>
</protein>
<dbReference type="AlphaFoldDB" id="A0A0A9C5N2"/>
<sequence>MRLSWESRRVFIVASCAMMRSSLAESVKVAGSVSEPDMLVDARDESDTNLLWRSQRGEHREE</sequence>
<name>A0A0A9C5N2_ARUDO</name>